<evidence type="ECO:0000313" key="2">
    <source>
        <dbReference type="Proteomes" id="UP001501265"/>
    </source>
</evidence>
<name>A0ABP9CN06_9ACTN</name>
<dbReference type="Proteomes" id="UP001501265">
    <property type="component" value="Unassembled WGS sequence"/>
</dbReference>
<comment type="caution">
    <text evidence="1">The sequence shown here is derived from an EMBL/GenBank/DDBJ whole genome shotgun (WGS) entry which is preliminary data.</text>
</comment>
<sequence>MGRKRVPEPPDNTSAFMRGTLLMPDRPTEGFRTHLRSLPSVRAFDRRRAPAVPADSEDGRILPTERIDTELGWKLLQPFTYKTRLVNSYMYRGS</sequence>
<proteinExistence type="predicted"/>
<reference evidence="2" key="1">
    <citation type="journal article" date="2019" name="Int. J. Syst. Evol. Microbiol.">
        <title>The Global Catalogue of Microorganisms (GCM) 10K type strain sequencing project: providing services to taxonomists for standard genome sequencing and annotation.</title>
        <authorList>
            <consortium name="The Broad Institute Genomics Platform"/>
            <consortium name="The Broad Institute Genome Sequencing Center for Infectious Disease"/>
            <person name="Wu L."/>
            <person name="Ma J."/>
        </authorList>
    </citation>
    <scope>NUCLEOTIDE SEQUENCE [LARGE SCALE GENOMIC DNA]</scope>
    <source>
        <strain evidence="2">JCM 18081</strain>
    </source>
</reference>
<evidence type="ECO:0000313" key="1">
    <source>
        <dbReference type="EMBL" id="GAA4811550.1"/>
    </source>
</evidence>
<protein>
    <submittedName>
        <fullName evidence="1">Uncharacterized protein</fullName>
    </submittedName>
</protein>
<dbReference type="EMBL" id="BAABIG010000052">
    <property type="protein sequence ID" value="GAA4811550.1"/>
    <property type="molecule type" value="Genomic_DNA"/>
</dbReference>
<accession>A0ABP9CN06</accession>
<keyword evidence="2" id="KW-1185">Reference proteome</keyword>
<organism evidence="1 2">
    <name type="scientific">Streptomyces ziwulingensis</name>
    <dbReference type="NCBI Taxonomy" id="1045501"/>
    <lineage>
        <taxon>Bacteria</taxon>
        <taxon>Bacillati</taxon>
        <taxon>Actinomycetota</taxon>
        <taxon>Actinomycetes</taxon>
        <taxon>Kitasatosporales</taxon>
        <taxon>Streptomycetaceae</taxon>
        <taxon>Streptomyces</taxon>
    </lineage>
</organism>
<gene>
    <name evidence="1" type="ORF">GCM10023220_48210</name>
</gene>